<dbReference type="Proteomes" id="UP001465976">
    <property type="component" value="Unassembled WGS sequence"/>
</dbReference>
<proteinExistence type="predicted"/>
<keyword evidence="2" id="KW-1185">Reference proteome</keyword>
<accession>A0ABR3FJC9</accession>
<name>A0ABR3FJC9_9AGAR</name>
<gene>
    <name evidence="1" type="ORF">V5O48_006622</name>
</gene>
<evidence type="ECO:0000313" key="2">
    <source>
        <dbReference type="Proteomes" id="UP001465976"/>
    </source>
</evidence>
<organism evidence="1 2">
    <name type="scientific">Marasmius crinis-equi</name>
    <dbReference type="NCBI Taxonomy" id="585013"/>
    <lineage>
        <taxon>Eukaryota</taxon>
        <taxon>Fungi</taxon>
        <taxon>Dikarya</taxon>
        <taxon>Basidiomycota</taxon>
        <taxon>Agaricomycotina</taxon>
        <taxon>Agaricomycetes</taxon>
        <taxon>Agaricomycetidae</taxon>
        <taxon>Agaricales</taxon>
        <taxon>Marasmiineae</taxon>
        <taxon>Marasmiaceae</taxon>
        <taxon>Marasmius</taxon>
    </lineage>
</organism>
<protein>
    <submittedName>
        <fullName evidence="1">Uncharacterized protein</fullName>
    </submittedName>
</protein>
<evidence type="ECO:0000313" key="1">
    <source>
        <dbReference type="EMBL" id="KAL0575343.1"/>
    </source>
</evidence>
<sequence length="339" mass="39317">MAFLPRLEQITATEGEDPLETLYLCPLKYQPLVDKLEYFMGHGFGELELDNPSNRFHLRSSMKKLLEENEWTLIPTEEVLKIACKFHEENLNRKVHDRQFYLEVLPNQEYEYEILPLGMKSTLFVISEDGTRHPYEPPYANLPRFRSRVHPLFAAKSTEKRLFNAIARGVKVRNSYIMHLSSLWIHTPMFWRRTPNWKKLGHPLDELDLDGDTEYERFPGPTQSAPAIISQLPASSSLAHDDTTLSATDTACSIAPKNPMESVGNPALLEAYVVDMYGKPEFDAEFDELTNDKQVKAYRKERGRSYHEVMSSGRVVSPLALYFKKEYRYSPYIRESTKR</sequence>
<reference evidence="1 2" key="1">
    <citation type="submission" date="2024-02" db="EMBL/GenBank/DDBJ databases">
        <title>A draft genome for the cacao thread blight pathogen Marasmius crinis-equi.</title>
        <authorList>
            <person name="Cohen S.P."/>
            <person name="Baruah I.K."/>
            <person name="Amoako-Attah I."/>
            <person name="Bukari Y."/>
            <person name="Meinhardt L.W."/>
            <person name="Bailey B.A."/>
        </authorList>
    </citation>
    <scope>NUCLEOTIDE SEQUENCE [LARGE SCALE GENOMIC DNA]</scope>
    <source>
        <strain evidence="1 2">GH-76</strain>
    </source>
</reference>
<comment type="caution">
    <text evidence="1">The sequence shown here is derived from an EMBL/GenBank/DDBJ whole genome shotgun (WGS) entry which is preliminary data.</text>
</comment>
<dbReference type="EMBL" id="JBAHYK010000313">
    <property type="protein sequence ID" value="KAL0575343.1"/>
    <property type="molecule type" value="Genomic_DNA"/>
</dbReference>